<dbReference type="AlphaFoldDB" id="A0A841HJ86"/>
<dbReference type="EMBL" id="JACHHZ010000001">
    <property type="protein sequence ID" value="MBB6092370.1"/>
    <property type="molecule type" value="Genomic_DNA"/>
</dbReference>
<evidence type="ECO:0000313" key="2">
    <source>
        <dbReference type="Proteomes" id="UP000588068"/>
    </source>
</evidence>
<keyword evidence="2" id="KW-1185">Reference proteome</keyword>
<accession>A0A841HJ86</accession>
<evidence type="ECO:0000313" key="1">
    <source>
        <dbReference type="EMBL" id="MBB6092370.1"/>
    </source>
</evidence>
<gene>
    <name evidence="1" type="ORF">HNQ60_001216</name>
</gene>
<proteinExistence type="predicted"/>
<organism evidence="1 2">
    <name type="scientific">Povalibacter uvarum</name>
    <dbReference type="NCBI Taxonomy" id="732238"/>
    <lineage>
        <taxon>Bacteria</taxon>
        <taxon>Pseudomonadati</taxon>
        <taxon>Pseudomonadota</taxon>
        <taxon>Gammaproteobacteria</taxon>
        <taxon>Steroidobacterales</taxon>
        <taxon>Steroidobacteraceae</taxon>
        <taxon>Povalibacter</taxon>
    </lineage>
</organism>
<sequence>MKNILRRSVKFVAWGIVVGAAVLFFRVWTAPGTCLDLGGSFNYETWQCNDQINQFVAVHFYELKSFWLLVVSFGAAYSLQRGWRGAIQQSVQPDRREDAAPG</sequence>
<dbReference type="Proteomes" id="UP000588068">
    <property type="component" value="Unassembled WGS sequence"/>
</dbReference>
<name>A0A841HJ86_9GAMM</name>
<comment type="caution">
    <text evidence="1">The sequence shown here is derived from an EMBL/GenBank/DDBJ whole genome shotgun (WGS) entry which is preliminary data.</text>
</comment>
<reference evidence="1 2" key="1">
    <citation type="submission" date="2020-08" db="EMBL/GenBank/DDBJ databases">
        <title>Genomic Encyclopedia of Type Strains, Phase IV (KMG-IV): sequencing the most valuable type-strain genomes for metagenomic binning, comparative biology and taxonomic classification.</title>
        <authorList>
            <person name="Goeker M."/>
        </authorList>
    </citation>
    <scope>NUCLEOTIDE SEQUENCE [LARGE SCALE GENOMIC DNA]</scope>
    <source>
        <strain evidence="1 2">DSM 26723</strain>
    </source>
</reference>
<protein>
    <submittedName>
        <fullName evidence="1">Uncharacterized protein</fullName>
    </submittedName>
</protein>